<evidence type="ECO:0000256" key="10">
    <source>
        <dbReference type="ARBA" id="ARBA00023157"/>
    </source>
</evidence>
<dbReference type="CDD" id="cd00041">
    <property type="entry name" value="CUB"/>
    <property type="match status" value="3"/>
</dbReference>
<feature type="domain" description="SRCR" evidence="18">
    <location>
        <begin position="1235"/>
        <end position="1338"/>
    </location>
</feature>
<evidence type="ECO:0000256" key="8">
    <source>
        <dbReference type="ARBA" id="ARBA00022989"/>
    </source>
</evidence>
<feature type="domain" description="MAM" evidence="17">
    <location>
        <begin position="1344"/>
        <end position="1501"/>
    </location>
</feature>
<evidence type="ECO:0000256" key="14">
    <source>
        <dbReference type="SAM" id="MobiDB-lite"/>
    </source>
</evidence>
<dbReference type="FunFam" id="2.60.120.290:FF:000005">
    <property type="entry name" value="Procollagen C-endopeptidase enhancer 1"/>
    <property type="match status" value="1"/>
</dbReference>
<dbReference type="GO" id="GO:0008236">
    <property type="term" value="F:serine-type peptidase activity"/>
    <property type="evidence" value="ECO:0007669"/>
    <property type="project" value="UniProtKB-KW"/>
</dbReference>
<evidence type="ECO:0000313" key="20">
    <source>
        <dbReference type="Proteomes" id="UP000596742"/>
    </source>
</evidence>
<keyword evidence="11" id="KW-0325">Glycoprotein</keyword>
<evidence type="ECO:0000256" key="3">
    <source>
        <dbReference type="ARBA" id="ARBA00022692"/>
    </source>
</evidence>
<evidence type="ECO:0000256" key="6">
    <source>
        <dbReference type="ARBA" id="ARBA00022801"/>
    </source>
</evidence>
<keyword evidence="2" id="KW-0645">Protease</keyword>
<reference evidence="19" key="1">
    <citation type="submission" date="2018-11" db="EMBL/GenBank/DDBJ databases">
        <authorList>
            <person name="Alioto T."/>
            <person name="Alioto T."/>
        </authorList>
    </citation>
    <scope>NUCLEOTIDE SEQUENCE</scope>
</reference>
<dbReference type="InterPro" id="IPR036772">
    <property type="entry name" value="SRCR-like_dom_sf"/>
</dbReference>
<feature type="domain" description="FZ" evidence="16">
    <location>
        <begin position="471"/>
        <end position="595"/>
    </location>
</feature>
<keyword evidence="8" id="KW-1133">Transmembrane helix</keyword>
<comment type="caution">
    <text evidence="19">The sequence shown here is derived from an EMBL/GenBank/DDBJ whole genome shotgun (WGS) entry which is preliminary data.</text>
</comment>
<dbReference type="SUPFAM" id="SSF49854">
    <property type="entry name" value="Spermadhesin, CUB domain"/>
    <property type="match status" value="3"/>
</dbReference>
<feature type="domain" description="CUB" evidence="15">
    <location>
        <begin position="620"/>
        <end position="733"/>
    </location>
</feature>
<dbReference type="PROSITE" id="PS50068">
    <property type="entry name" value="LDLRA_2"/>
    <property type="match status" value="1"/>
</dbReference>
<proteinExistence type="predicted"/>
<dbReference type="InterPro" id="IPR013320">
    <property type="entry name" value="ConA-like_dom_sf"/>
</dbReference>
<gene>
    <name evidence="19" type="ORF">MGAL_10B032952</name>
</gene>
<comment type="subcellular location">
    <subcellularLocation>
        <location evidence="1">Cell membrane</location>
        <topology evidence="1">Single-pass membrane protein</topology>
    </subcellularLocation>
</comment>
<dbReference type="SMART" id="SM00063">
    <property type="entry name" value="FRI"/>
    <property type="match status" value="1"/>
</dbReference>
<dbReference type="Proteomes" id="UP000596742">
    <property type="component" value="Unassembled WGS sequence"/>
</dbReference>
<dbReference type="PROSITE" id="PS50060">
    <property type="entry name" value="MAM_2"/>
    <property type="match status" value="1"/>
</dbReference>
<dbReference type="Pfam" id="PF00530">
    <property type="entry name" value="SRCR"/>
    <property type="match status" value="1"/>
</dbReference>
<dbReference type="CDD" id="cd06263">
    <property type="entry name" value="MAM"/>
    <property type="match status" value="1"/>
</dbReference>
<feature type="disulfide bond" evidence="13">
    <location>
        <begin position="1309"/>
        <end position="1319"/>
    </location>
</feature>
<dbReference type="PROSITE" id="PS50038">
    <property type="entry name" value="FZ"/>
    <property type="match status" value="2"/>
</dbReference>
<dbReference type="CDD" id="cd00112">
    <property type="entry name" value="LDLa"/>
    <property type="match status" value="1"/>
</dbReference>
<evidence type="ECO:0000313" key="19">
    <source>
        <dbReference type="EMBL" id="VDI63537.1"/>
    </source>
</evidence>
<feature type="domain" description="FZ" evidence="16">
    <location>
        <begin position="750"/>
        <end position="872"/>
    </location>
</feature>
<evidence type="ECO:0000259" key="18">
    <source>
        <dbReference type="PROSITE" id="PS50287"/>
    </source>
</evidence>
<dbReference type="CDD" id="cd07066">
    <property type="entry name" value="CRD_FZ"/>
    <property type="match status" value="2"/>
</dbReference>
<dbReference type="Gene3D" id="3.10.250.10">
    <property type="entry name" value="SRCR-like domain"/>
    <property type="match status" value="1"/>
</dbReference>
<dbReference type="EMBL" id="UYJE01008384">
    <property type="protein sequence ID" value="VDI63537.1"/>
    <property type="molecule type" value="Genomic_DNA"/>
</dbReference>
<dbReference type="SMART" id="SM00192">
    <property type="entry name" value="LDLa"/>
    <property type="match status" value="1"/>
</dbReference>
<dbReference type="FunFam" id="3.10.250.10:FF:000016">
    <property type="entry name" value="Scavenger receptor cysteine-rich protein type 12"/>
    <property type="match status" value="1"/>
</dbReference>
<dbReference type="InterPro" id="IPR036055">
    <property type="entry name" value="LDL_receptor-like_sf"/>
</dbReference>
<evidence type="ECO:0000256" key="12">
    <source>
        <dbReference type="PROSITE-ProRule" id="PRU00124"/>
    </source>
</evidence>
<dbReference type="InterPro" id="IPR035914">
    <property type="entry name" value="Sperma_CUB_dom_sf"/>
</dbReference>
<dbReference type="PANTHER" id="PTHR24251:SF37">
    <property type="entry name" value="CUB DOMAIN-CONTAINING PROTEIN"/>
    <property type="match status" value="1"/>
</dbReference>
<evidence type="ECO:0000256" key="9">
    <source>
        <dbReference type="ARBA" id="ARBA00023136"/>
    </source>
</evidence>
<dbReference type="InterPro" id="IPR020067">
    <property type="entry name" value="Frizzled_dom"/>
</dbReference>
<feature type="compositionally biased region" description="Low complexity" evidence="14">
    <location>
        <begin position="161"/>
        <end position="171"/>
    </location>
</feature>
<dbReference type="InterPro" id="IPR000998">
    <property type="entry name" value="MAM_dom"/>
</dbReference>
<dbReference type="SMART" id="SM00137">
    <property type="entry name" value="MAM"/>
    <property type="match status" value="1"/>
</dbReference>
<dbReference type="Pfam" id="PF00057">
    <property type="entry name" value="Ldl_recept_a"/>
    <property type="match status" value="1"/>
</dbReference>
<dbReference type="GO" id="GO:0005886">
    <property type="term" value="C:plasma membrane"/>
    <property type="evidence" value="ECO:0007669"/>
    <property type="project" value="UniProtKB-SubCell"/>
</dbReference>
<feature type="domain" description="CUB" evidence="15">
    <location>
        <begin position="895"/>
        <end position="1008"/>
    </location>
</feature>
<dbReference type="PANTHER" id="PTHR24251">
    <property type="entry name" value="OVOCHYMASE-RELATED"/>
    <property type="match status" value="1"/>
</dbReference>
<dbReference type="EMBL" id="UYJE01008384">
    <property type="protein sequence ID" value="VDI63536.1"/>
    <property type="molecule type" value="Genomic_DNA"/>
</dbReference>
<keyword evidence="7" id="KW-0720">Serine protease</keyword>
<dbReference type="FunFam" id="2.60.120.290:FF:000013">
    <property type="entry name" value="Membrane frizzled-related protein"/>
    <property type="match status" value="2"/>
</dbReference>
<dbReference type="SUPFAM" id="SSF56487">
    <property type="entry name" value="SRCR-like"/>
    <property type="match status" value="1"/>
</dbReference>
<keyword evidence="5" id="KW-0677">Repeat</keyword>
<feature type="domain" description="CUB" evidence="15">
    <location>
        <begin position="1040"/>
        <end position="1149"/>
    </location>
</feature>
<keyword evidence="9" id="KW-0472">Membrane</keyword>
<feature type="compositionally biased region" description="Polar residues" evidence="14">
    <location>
        <begin position="176"/>
        <end position="188"/>
    </location>
</feature>
<evidence type="ECO:0000259" key="16">
    <source>
        <dbReference type="PROSITE" id="PS50038"/>
    </source>
</evidence>
<sequence>MRNMTWIPAYNDTGSAEYQIMLQTVNQMEANLRQQMLSMDSSPSMSDTSPIAEILYRLVFTGARPLNTNVEIMFNLEFKGRYAKKSDGSQMMLDWLTIKDILSAGLKIDRDDCIITDLTPMSTTTTAVNDSTTNTTTATLKTTSSQPHNMSSTTKAGNFVTPTTTALPNTTHRQSHNMSSTTKSGNFSPTALPNTTHWQPHNMSSTTKSGNFSPTALPNTTHCNHITCPQQQIWQLFTNSIAKHKHWQPHNMSTTTKSGNFSPTALPNTTHWQPHNMSTTTKSGNFSPTALPNTTHWQPHNISTTTSSSVPNGTVIFFVQLRMINMSWTPAYNDTGSPEYQMLMLEIQQMEVKMQQYMSSMDNSTTSSRSLSSSMPVSQIYEGFHFHKISEFHGNVMIMFNLVFRARYAMMSDGSMMTMDTNMVANILSDVVHVDPSQMHIKDLMSEPESTTHPSAGGNTTTMAPPSNTTIQSAVCIEATSDYHNYYCKPFGFNLTSYPNFVGHQSEAEAGNIALVLLNYLVNCTVNSSPVPVYVMMCSVLTPSCEGGRVIPPCLDLCLDVAMTCGFHNIPGLENVTDMCASFPSYYSGQQCIHYYDRIPSTPVPTISNTTTPSNGNVSCDEDHFASYGWVESPNYPNNYPNSVTCNYRIQSPYWLPITLQFVDFEVEAQSGSSCYDNVTIYDGSSSDGRQLASYCGSSIPNPVTAPSGQMFIVFFSDVVVPKRGFQAVFSDASIQTNMTTPWTPTNTTPGSDICIEATSPYHNSICKPFGFNLTSYPNYLGHQSEAEAAQIAMLLLSSTNINCTADVPEYVMMCAVLTPSCEGGRVIPPCLEPCMNVAYDCGLQNIPGLENITQLCSSFPSYYSGQQCIHYFDLTSTTPVPTASNTTTPSNVSCDESYIGSYGWIESPNYPNNYPNSVTCNYFIMSRRLLPLTLHFVDFEVEASSSGCNYDHVTIYDGASSNGTQLARYCGSFIPNPVTASSGLMFIEFYSDYVVPKRGFQAVFQDASIQTNFTTPWRPTGHTNYTTPWTPTTTSPGACGGYFTGLTGILASPNYPGNYPNSQRCYYFITAPIGYTVVLTFTHFYTENCCDHVDVFDGLTNSDLLLVTLRGVVSGQRVVQSTSNKMMVYFYTDGSVVYNGFRAIYTTNMEHCPIDHVQCSMSASDCVSVYKLCNGYPDCANGFDEQHCLNYTTLTSTQSTPSANATTITTTLLPHSATYTTRIPTTPVASNIELRLVNGSNCLEGRVEIKINGVWGTISTYNAPFTTREASVICRVLGFSGEGAIPYQYGYFGQADSTVPVWYTYLYCTGSESRLEQCSKQKYAVLSHAYDVGVRCQAGISEYYCSFNSDCMFLSASSSSSVHWLRRSGCTPSTATGPCTGHDGRSSSYYIFLETSGGSTGMTASLNTNVTFDSTPRCLSFYYHMYGSTINELQVKVRSSTDWSGTVVWSKKYDQGNIWHSASIDIQAVSSLQIQFSGIKGSSFTGDIALDEIKLYEGNM</sequence>
<evidence type="ECO:0000256" key="4">
    <source>
        <dbReference type="ARBA" id="ARBA00022729"/>
    </source>
</evidence>
<dbReference type="Gene3D" id="2.60.120.290">
    <property type="entry name" value="Spermadhesin, CUB domain"/>
    <property type="match status" value="3"/>
</dbReference>
<dbReference type="InterPro" id="IPR036790">
    <property type="entry name" value="Frizzled_dom_sf"/>
</dbReference>
<dbReference type="InterPro" id="IPR000859">
    <property type="entry name" value="CUB_dom"/>
</dbReference>
<evidence type="ECO:0000256" key="13">
    <source>
        <dbReference type="PROSITE-ProRule" id="PRU00196"/>
    </source>
</evidence>
<feature type="region of interest" description="Disordered" evidence="14">
    <location>
        <begin position="447"/>
        <end position="466"/>
    </location>
</feature>
<dbReference type="Pfam" id="PF00431">
    <property type="entry name" value="CUB"/>
    <property type="match status" value="3"/>
</dbReference>
<keyword evidence="6" id="KW-0378">Hydrolase</keyword>
<evidence type="ECO:0000256" key="11">
    <source>
        <dbReference type="ARBA" id="ARBA00023180"/>
    </source>
</evidence>
<evidence type="ECO:0000259" key="15">
    <source>
        <dbReference type="PROSITE" id="PS01180"/>
    </source>
</evidence>
<dbReference type="SUPFAM" id="SSF63501">
    <property type="entry name" value="Frizzled cysteine-rich domain"/>
    <property type="match status" value="2"/>
</dbReference>
<dbReference type="Gene3D" id="1.10.2000.10">
    <property type="entry name" value="Frizzled cysteine-rich domain"/>
    <property type="match status" value="2"/>
</dbReference>
<dbReference type="SMART" id="SM00042">
    <property type="entry name" value="CUB"/>
    <property type="match status" value="3"/>
</dbReference>
<dbReference type="SUPFAM" id="SSF57424">
    <property type="entry name" value="LDL receptor-like module"/>
    <property type="match status" value="1"/>
</dbReference>
<keyword evidence="4" id="KW-0732">Signal</keyword>
<dbReference type="PROSITE" id="PS01180">
    <property type="entry name" value="CUB"/>
    <property type="match status" value="3"/>
</dbReference>
<dbReference type="InterPro" id="IPR002172">
    <property type="entry name" value="LDrepeatLR_classA_rpt"/>
</dbReference>
<evidence type="ECO:0000259" key="17">
    <source>
        <dbReference type="PROSITE" id="PS50060"/>
    </source>
</evidence>
<evidence type="ECO:0000256" key="1">
    <source>
        <dbReference type="ARBA" id="ARBA00004162"/>
    </source>
</evidence>
<accession>A0A8B6GG12</accession>
<keyword evidence="10 13" id="KW-1015">Disulfide bond</keyword>
<evidence type="ECO:0000256" key="5">
    <source>
        <dbReference type="ARBA" id="ARBA00022737"/>
    </source>
</evidence>
<feature type="compositionally biased region" description="Polar residues" evidence="14">
    <location>
        <begin position="146"/>
        <end position="156"/>
    </location>
</feature>
<name>A0A8B6GG12_MYTGA</name>
<evidence type="ECO:0000256" key="7">
    <source>
        <dbReference type="ARBA" id="ARBA00022825"/>
    </source>
</evidence>
<dbReference type="Pfam" id="PF00629">
    <property type="entry name" value="MAM"/>
    <property type="match status" value="1"/>
</dbReference>
<dbReference type="PRINTS" id="PR00258">
    <property type="entry name" value="SPERACTRCPTR"/>
</dbReference>
<keyword evidence="3" id="KW-0812">Transmembrane</keyword>
<organism evidence="19 20">
    <name type="scientific">Mytilus galloprovincialis</name>
    <name type="common">Mediterranean mussel</name>
    <dbReference type="NCBI Taxonomy" id="29158"/>
    <lineage>
        <taxon>Eukaryota</taxon>
        <taxon>Metazoa</taxon>
        <taxon>Spiralia</taxon>
        <taxon>Lophotrochozoa</taxon>
        <taxon>Mollusca</taxon>
        <taxon>Bivalvia</taxon>
        <taxon>Autobranchia</taxon>
        <taxon>Pteriomorphia</taxon>
        <taxon>Mytilida</taxon>
        <taxon>Mytiloidea</taxon>
        <taxon>Mytilidae</taxon>
        <taxon>Mytilinae</taxon>
        <taxon>Mytilus</taxon>
    </lineage>
</organism>
<feature type="disulfide bond" evidence="12">
    <location>
        <begin position="1174"/>
        <end position="1189"/>
    </location>
</feature>
<dbReference type="InterPro" id="IPR001190">
    <property type="entry name" value="SRCR"/>
</dbReference>
<dbReference type="PROSITE" id="PS50287">
    <property type="entry name" value="SRCR_2"/>
    <property type="match status" value="1"/>
</dbReference>
<keyword evidence="20" id="KW-1185">Reference proteome</keyword>
<feature type="region of interest" description="Disordered" evidence="14">
    <location>
        <begin position="138"/>
        <end position="188"/>
    </location>
</feature>
<dbReference type="GO" id="GO:0006508">
    <property type="term" value="P:proteolysis"/>
    <property type="evidence" value="ECO:0007669"/>
    <property type="project" value="UniProtKB-KW"/>
</dbReference>
<dbReference type="SMART" id="SM00202">
    <property type="entry name" value="SR"/>
    <property type="match status" value="1"/>
</dbReference>
<dbReference type="OrthoDB" id="6022136at2759"/>
<comment type="caution">
    <text evidence="13">Lacks conserved residue(s) required for the propagation of feature annotation.</text>
</comment>
<protein>
    <submittedName>
        <fullName evidence="19">Uncharacterized protein</fullName>
    </submittedName>
</protein>
<evidence type="ECO:0000256" key="2">
    <source>
        <dbReference type="ARBA" id="ARBA00022670"/>
    </source>
</evidence>
<feature type="compositionally biased region" description="Polar residues" evidence="14">
    <location>
        <begin position="448"/>
        <end position="466"/>
    </location>
</feature>
<dbReference type="Pfam" id="PF01392">
    <property type="entry name" value="Fz"/>
    <property type="match status" value="2"/>
</dbReference>
<dbReference type="SUPFAM" id="SSF49899">
    <property type="entry name" value="Concanavalin A-like lectins/glucanases"/>
    <property type="match status" value="1"/>
</dbReference>
<dbReference type="Gene3D" id="2.40.128.620">
    <property type="match status" value="1"/>
</dbReference>
<dbReference type="Gene3D" id="2.60.120.200">
    <property type="match status" value="1"/>
</dbReference>